<evidence type="ECO:0000259" key="1">
    <source>
        <dbReference type="Pfam" id="PF01996"/>
    </source>
</evidence>
<dbReference type="Gene3D" id="3.90.1660.10">
    <property type="entry name" value="CofE-like domain"/>
    <property type="match status" value="1"/>
</dbReference>
<dbReference type="Pfam" id="PF01996">
    <property type="entry name" value="F420_ligase"/>
    <property type="match status" value="1"/>
</dbReference>
<dbReference type="EC" id="6.3.2.31" evidence="2"/>
<organism evidence="2 3">
    <name type="scientific">Flexivirga oryzae</name>
    <dbReference type="NCBI Taxonomy" id="1794944"/>
    <lineage>
        <taxon>Bacteria</taxon>
        <taxon>Bacillati</taxon>
        <taxon>Actinomycetota</taxon>
        <taxon>Actinomycetes</taxon>
        <taxon>Micrococcales</taxon>
        <taxon>Dermacoccaceae</taxon>
        <taxon>Flexivirga</taxon>
    </lineage>
</organism>
<comment type="caution">
    <text evidence="2">The sequence shown here is derived from an EMBL/GenBank/DDBJ whole genome shotgun (WGS) entry which is preliminary data.</text>
</comment>
<dbReference type="PANTHER" id="PTHR47917:SF1">
    <property type="entry name" value="COENZYME F420:L-GLUTAMATE LIGASE"/>
    <property type="match status" value="1"/>
</dbReference>
<dbReference type="EMBL" id="JACHVQ010000001">
    <property type="protein sequence ID" value="MBB2890713.1"/>
    <property type="molecule type" value="Genomic_DNA"/>
</dbReference>
<feature type="domain" description="Coenzyme F420:L-glutamate ligase-like" evidence="1">
    <location>
        <begin position="44"/>
        <end position="219"/>
    </location>
</feature>
<gene>
    <name evidence="2" type="ORF">FHU39_000697</name>
</gene>
<evidence type="ECO:0000313" key="3">
    <source>
        <dbReference type="Proteomes" id="UP000559182"/>
    </source>
</evidence>
<dbReference type="AlphaFoldDB" id="A0A839N424"/>
<dbReference type="PANTHER" id="PTHR47917">
    <property type="match status" value="1"/>
</dbReference>
<keyword evidence="2" id="KW-0436">Ligase</keyword>
<name>A0A839N424_9MICO</name>
<accession>A0A839N424</accession>
<dbReference type="InterPro" id="IPR002847">
    <property type="entry name" value="F420-0_gamma-glut_ligase-dom"/>
</dbReference>
<dbReference type="Gene3D" id="3.30.1330.100">
    <property type="entry name" value="CofE-like"/>
    <property type="match status" value="1"/>
</dbReference>
<evidence type="ECO:0000313" key="2">
    <source>
        <dbReference type="EMBL" id="MBB2890713.1"/>
    </source>
</evidence>
<protein>
    <submittedName>
        <fullName evidence="2">Coenzyme F420-0:L-glutamate ligase/coenzyme F420-1:gamma-L-glutamate ligase</fullName>
        <ecNumber evidence="2">6.3.2.31</ecNumber>
        <ecNumber evidence="2">6.3.2.34</ecNumber>
    </submittedName>
</protein>
<reference evidence="2 3" key="1">
    <citation type="submission" date="2020-08" db="EMBL/GenBank/DDBJ databases">
        <title>Sequencing the genomes of 1000 actinobacteria strains.</title>
        <authorList>
            <person name="Klenk H.-P."/>
        </authorList>
    </citation>
    <scope>NUCLEOTIDE SEQUENCE [LARGE SCALE GENOMIC DNA]</scope>
    <source>
        <strain evidence="2 3">DSM 105369</strain>
    </source>
</reference>
<dbReference type="SUPFAM" id="SSF144010">
    <property type="entry name" value="CofE-like"/>
    <property type="match status" value="1"/>
</dbReference>
<dbReference type="RefSeq" id="WP_183319004.1">
    <property type="nucleotide sequence ID" value="NZ_JACHVQ010000001.1"/>
</dbReference>
<dbReference type="GO" id="GO:0052618">
    <property type="term" value="F:coenzyme F420-0:L-glutamate ligase activity"/>
    <property type="evidence" value="ECO:0007669"/>
    <property type="project" value="UniProtKB-EC"/>
</dbReference>
<dbReference type="Proteomes" id="UP000559182">
    <property type="component" value="Unassembled WGS sequence"/>
</dbReference>
<dbReference type="EC" id="6.3.2.34" evidence="2"/>
<sequence length="353" mass="36417">MISIRPLAVATEVTPETDLPALLAGLLRPSADPRDGVVPTLLPGDILVVTSKVVSKWLGLYAEPGVDRADLVLQQSRSVVAERATEGGVTRVVHATAGPVMAGAGIDASNSGDDRLLLLPDDADAVAARLRHEVAKLLGRPVDFAVVLSDTSGRAWRAGLTDFALGAAGLRPIDDLRGLPDTAGRDLAVTIRNIADEVAAAADLVKGKVDRVPVAVVSGLAGFVTADDGPGAGVLVRTGPTDWFGLGRAEAVRAALGVPPGSAVSARVGIESTTPEPLRERAARALRVALAAGDQVEAELNGPTESSLAVRLRSADPVALGRVWARLEAALAGERAEWVAARHDHDVTVTISQ</sequence>
<keyword evidence="3" id="KW-1185">Reference proteome</keyword>
<proteinExistence type="predicted"/>
<dbReference type="GO" id="GO:0052619">
    <property type="term" value="F:coenzyme F420-1:gamma-L-glutamate ligase activity"/>
    <property type="evidence" value="ECO:0007669"/>
    <property type="project" value="UniProtKB-EC"/>
</dbReference>